<dbReference type="Proteomes" id="UP001195483">
    <property type="component" value="Unassembled WGS sequence"/>
</dbReference>
<reference evidence="1" key="2">
    <citation type="journal article" date="2021" name="Genome Biol. Evol.">
        <title>Developing a high-quality reference genome for a parasitic bivalve with doubly uniparental inheritance (Bivalvia: Unionida).</title>
        <authorList>
            <person name="Smith C.H."/>
        </authorList>
    </citation>
    <scope>NUCLEOTIDE SEQUENCE</scope>
    <source>
        <strain evidence="1">CHS0354</strain>
        <tissue evidence="1">Mantle</tissue>
    </source>
</reference>
<accession>A0AAE0RR82</accession>
<evidence type="ECO:0000313" key="2">
    <source>
        <dbReference type="Proteomes" id="UP001195483"/>
    </source>
</evidence>
<organism evidence="1 2">
    <name type="scientific">Potamilus streckersoni</name>
    <dbReference type="NCBI Taxonomy" id="2493646"/>
    <lineage>
        <taxon>Eukaryota</taxon>
        <taxon>Metazoa</taxon>
        <taxon>Spiralia</taxon>
        <taxon>Lophotrochozoa</taxon>
        <taxon>Mollusca</taxon>
        <taxon>Bivalvia</taxon>
        <taxon>Autobranchia</taxon>
        <taxon>Heteroconchia</taxon>
        <taxon>Palaeoheterodonta</taxon>
        <taxon>Unionida</taxon>
        <taxon>Unionoidea</taxon>
        <taxon>Unionidae</taxon>
        <taxon>Ambleminae</taxon>
        <taxon>Lampsilini</taxon>
        <taxon>Potamilus</taxon>
    </lineage>
</organism>
<dbReference type="AlphaFoldDB" id="A0AAE0RR82"/>
<protein>
    <submittedName>
        <fullName evidence="1">Uncharacterized protein</fullName>
    </submittedName>
</protein>
<dbReference type="EMBL" id="JAEAOA010000466">
    <property type="protein sequence ID" value="KAK3578079.1"/>
    <property type="molecule type" value="Genomic_DNA"/>
</dbReference>
<proteinExistence type="predicted"/>
<comment type="caution">
    <text evidence="1">The sequence shown here is derived from an EMBL/GenBank/DDBJ whole genome shotgun (WGS) entry which is preliminary data.</text>
</comment>
<sequence length="137" mass="15767">MENPDYNKNCKLAIKVDQTNKHIIPQDTQYEVSNSPICARTQKTQSNQINTNRTDTNPRYLTLYIQYPTKPHKQPSDSNIIMELLKHKQVRETGTSDPNYYSLQYHPDLTLPQGKREGEDLIAITTSLGHRPPQSNT</sequence>
<keyword evidence="2" id="KW-1185">Reference proteome</keyword>
<reference evidence="1" key="1">
    <citation type="journal article" date="2021" name="Genome Biol. Evol.">
        <title>A High-Quality Reference Genome for a Parasitic Bivalve with Doubly Uniparental Inheritance (Bivalvia: Unionida).</title>
        <authorList>
            <person name="Smith C.H."/>
        </authorList>
    </citation>
    <scope>NUCLEOTIDE SEQUENCE</scope>
    <source>
        <strain evidence="1">CHS0354</strain>
    </source>
</reference>
<gene>
    <name evidence="1" type="ORF">CHS0354_006729</name>
</gene>
<reference evidence="1" key="3">
    <citation type="submission" date="2023-05" db="EMBL/GenBank/DDBJ databases">
        <authorList>
            <person name="Smith C.H."/>
        </authorList>
    </citation>
    <scope>NUCLEOTIDE SEQUENCE</scope>
    <source>
        <strain evidence="1">CHS0354</strain>
        <tissue evidence="1">Mantle</tissue>
    </source>
</reference>
<evidence type="ECO:0000313" key="1">
    <source>
        <dbReference type="EMBL" id="KAK3578079.1"/>
    </source>
</evidence>
<name>A0AAE0RR82_9BIVA</name>